<organism evidence="6 7">
    <name type="scientific">Cafeteria roenbergensis</name>
    <name type="common">Marine flagellate</name>
    <dbReference type="NCBI Taxonomy" id="33653"/>
    <lineage>
        <taxon>Eukaryota</taxon>
        <taxon>Sar</taxon>
        <taxon>Stramenopiles</taxon>
        <taxon>Bigyra</taxon>
        <taxon>Opalozoa</taxon>
        <taxon>Bicosoecida</taxon>
        <taxon>Cafeteriaceae</taxon>
        <taxon>Cafeteria</taxon>
    </lineage>
</organism>
<feature type="transmembrane region" description="Helical" evidence="4">
    <location>
        <begin position="578"/>
        <end position="600"/>
    </location>
</feature>
<keyword evidence="7" id="KW-1185">Reference proteome</keyword>
<dbReference type="EMBL" id="VLTN01000014">
    <property type="protein sequence ID" value="KAA0153878.1"/>
    <property type="molecule type" value="Genomic_DNA"/>
</dbReference>
<feature type="transmembrane region" description="Helical" evidence="4">
    <location>
        <begin position="421"/>
        <end position="442"/>
    </location>
</feature>
<keyword evidence="4" id="KW-1133">Transmembrane helix</keyword>
<feature type="transmembrane region" description="Helical" evidence="4">
    <location>
        <begin position="448"/>
        <end position="472"/>
    </location>
</feature>
<evidence type="ECO:0000256" key="1">
    <source>
        <dbReference type="ARBA" id="ARBA00022737"/>
    </source>
</evidence>
<keyword evidence="1" id="KW-0677">Repeat</keyword>
<dbReference type="SUPFAM" id="SSF48452">
    <property type="entry name" value="TPR-like"/>
    <property type="match status" value="1"/>
</dbReference>
<comment type="caution">
    <text evidence="6">The sequence shown here is derived from an EMBL/GenBank/DDBJ whole genome shotgun (WGS) entry which is preliminary data.</text>
</comment>
<evidence type="ECO:0000259" key="5">
    <source>
        <dbReference type="Pfam" id="PF08409"/>
    </source>
</evidence>
<feature type="transmembrane region" description="Helical" evidence="4">
    <location>
        <begin position="395"/>
        <end position="414"/>
    </location>
</feature>
<dbReference type="AlphaFoldDB" id="A0A5A8CME1"/>
<dbReference type="Gene3D" id="1.25.40.10">
    <property type="entry name" value="Tetratricopeptide repeat domain"/>
    <property type="match status" value="1"/>
</dbReference>
<evidence type="ECO:0000256" key="3">
    <source>
        <dbReference type="ARBA" id="ARBA00023136"/>
    </source>
</evidence>
<proteinExistence type="predicted"/>
<evidence type="ECO:0000313" key="6">
    <source>
        <dbReference type="EMBL" id="KAA0153878.1"/>
    </source>
</evidence>
<evidence type="ECO:0000256" key="4">
    <source>
        <dbReference type="SAM" id="Phobius"/>
    </source>
</evidence>
<feature type="domain" description="DUF1736" evidence="5">
    <location>
        <begin position="339"/>
        <end position="404"/>
    </location>
</feature>
<protein>
    <recommendedName>
        <fullName evidence="5">DUF1736 domain-containing protein</fullName>
    </recommendedName>
</protein>
<dbReference type="InterPro" id="IPR011990">
    <property type="entry name" value="TPR-like_helical_dom_sf"/>
</dbReference>
<dbReference type="PANTHER" id="PTHR44227">
    <property type="match status" value="1"/>
</dbReference>
<reference evidence="6 7" key="1">
    <citation type="submission" date="2019-07" db="EMBL/GenBank/DDBJ databases">
        <title>Genomes of Cafeteria roenbergensis.</title>
        <authorList>
            <person name="Fischer M.G."/>
            <person name="Hackl T."/>
            <person name="Roman M."/>
        </authorList>
    </citation>
    <scope>NUCLEOTIDE SEQUENCE [LARGE SCALE GENOMIC DNA]</scope>
    <source>
        <strain evidence="6 7">BVI</strain>
    </source>
</reference>
<dbReference type="InterPro" id="IPR013618">
    <property type="entry name" value="TMTC_DUF1736"/>
</dbReference>
<keyword evidence="2" id="KW-0802">TPR repeat</keyword>
<evidence type="ECO:0000256" key="2">
    <source>
        <dbReference type="ARBA" id="ARBA00022803"/>
    </source>
</evidence>
<keyword evidence="4" id="KW-0812">Transmembrane</keyword>
<name>A0A5A8CME1_CAFRO</name>
<sequence>MVARWEALGLCGIALVTAAAYWPTLDAGFVWDDRAAILGNFDVLGQTSWSEMMKHDFWGQDIGAKDSHKSFRPVTTTTFRIEHWLEGGGDSPNARMMHATNLLLHIVATLTVHEAARAMGATSASALAAALLFGVHPVHVDAVASLVGRAEVLAGIFFALSVACYARSIAPRRVFASPAANRDESAAACSGWPALARGAVSSAWVAAALLCMTAGLLSKEVGITAVAVFLALEAVPPPHPDDTATAMRVQARLSATARGAGGSLPHKGAGRDIVAPEASLPRPASEWRGGVAGALRWALSGLARPGAWARLVPSLAAAALMVLWRFGTHASDGMYKWRPLENRLAHMPRSVGLALSTAMTHAESVRLILWPTGMAFDHGLGCSDLVFNFTDPRNLLTVAVYSLLLAILALSLAFRRRAALLGMAVFVASYAPAANVLVFVGLEVAERVMYIPSAGLIIALVDLAPVVVRWAASGAPLAIARSALGCEATPSAEAGDEGASRQHRLLEALGQCAPPHSSPARQDEAGHGAAGACSDFEVLAAEAEACIESSDAGDPDRAPVSAAAAVGSSWARRLASPLAMLVVAVSAVLAAATSSQSMVWKDEPALFLNGILTCPGLGVKAANNYAYLLVTSPEATNATFNDAEALLRGAIYVWPMHASAYLNLALLWSKRPPAVKAAIAPDGSDAAAGAARASKLPASIVERFACGPPSVDGLEATARRLNASGEEAAVGPLWMSAVSLHATPSQTLFWLAKYYLLKASSKELPPPAFTPEKAISARERGMPEGSIDVGKGEGFTSASVELSALDMELGGGAMVAWALRFVIQGERKASEVLVRAGTALDHGIVPASDFSYLRRHSLPYPAAFSLGAANDIRARVSAGKLGARLIEEATESGCMAMFPIACFRWRALAASLQGNFELAAHDSQQCIRLGDDHAAHAAGMLRFSGDLPSQGKSKQVAESASDDVRACRVLAAGSLVALGRVAEAEQALQTILAGLSAAHLSDLAGEVRRIGLTRLSAELAHHVTTMPGFETSASAANNAGFALEHEGRAAEAAAVYRAALQLQPPPAVEAVLRMNLARAEQTASQALAAVRAHEEAKADV</sequence>
<dbReference type="InterPro" id="IPR052346">
    <property type="entry name" value="O-mannosyl-transferase_TMTC"/>
</dbReference>
<dbReference type="Proteomes" id="UP000323011">
    <property type="component" value="Unassembled WGS sequence"/>
</dbReference>
<dbReference type="PANTHER" id="PTHR44227:SF3">
    <property type="entry name" value="PROTEIN O-MANNOSYL-TRANSFERASE TMTC4"/>
    <property type="match status" value="1"/>
</dbReference>
<gene>
    <name evidence="6" type="ORF">FNF29_02868</name>
</gene>
<keyword evidence="3 4" id="KW-0472">Membrane</keyword>
<accession>A0A5A8CME1</accession>
<feature type="transmembrane region" description="Helical" evidence="4">
    <location>
        <begin position="146"/>
        <end position="166"/>
    </location>
</feature>
<dbReference type="Pfam" id="PF08409">
    <property type="entry name" value="TMTC_DUF1736"/>
    <property type="match status" value="1"/>
</dbReference>
<evidence type="ECO:0000313" key="7">
    <source>
        <dbReference type="Proteomes" id="UP000323011"/>
    </source>
</evidence>
<feature type="transmembrane region" description="Helical" evidence="4">
    <location>
        <begin position="307"/>
        <end position="327"/>
    </location>
</feature>